<evidence type="ECO:0000313" key="9">
    <source>
        <dbReference type="EMBL" id="ACV07609.1"/>
    </source>
</evidence>
<evidence type="ECO:0000256" key="1">
    <source>
        <dbReference type="ARBA" id="ARBA00009512"/>
    </source>
</evidence>
<evidence type="ECO:0000256" key="5">
    <source>
        <dbReference type="ARBA" id="ARBA00023274"/>
    </source>
</evidence>
<accession>C7NGT7</accession>
<dbReference type="PANTHER" id="PTHR21011:SF1">
    <property type="entry name" value="SMALL RIBOSOMAL SUBUNIT PROTEIN BS6M"/>
    <property type="match status" value="1"/>
</dbReference>
<evidence type="ECO:0000256" key="8">
    <source>
        <dbReference type="HAMAP-Rule" id="MF_00360"/>
    </source>
</evidence>
<evidence type="ECO:0000256" key="7">
    <source>
        <dbReference type="ARBA" id="ARBA00035294"/>
    </source>
</evidence>
<dbReference type="AlphaFoldDB" id="C7NGT7"/>
<evidence type="ECO:0000256" key="2">
    <source>
        <dbReference type="ARBA" id="ARBA00022730"/>
    </source>
</evidence>
<dbReference type="InterPro" id="IPR020814">
    <property type="entry name" value="Ribosomal_S6_plastid/chlpt"/>
</dbReference>
<protein>
    <recommendedName>
        <fullName evidence="7 8">Small ribosomal subunit protein bS6</fullName>
    </recommendedName>
</protein>
<dbReference type="NCBIfam" id="TIGR00166">
    <property type="entry name" value="S6"/>
    <property type="match status" value="1"/>
</dbReference>
<keyword evidence="2 8" id="KW-0699">rRNA-binding</keyword>
<dbReference type="SUPFAM" id="SSF54995">
    <property type="entry name" value="Ribosomal protein S6"/>
    <property type="match status" value="1"/>
</dbReference>
<dbReference type="InterPro" id="IPR014717">
    <property type="entry name" value="Transl_elong_EF1B/ribsomal_bS6"/>
</dbReference>
<keyword evidence="10" id="KW-1185">Reference proteome</keyword>
<name>C7NGT7_KYTSD</name>
<dbReference type="eggNOG" id="COG0360">
    <property type="taxonomic scope" value="Bacteria"/>
</dbReference>
<dbReference type="InterPro" id="IPR035980">
    <property type="entry name" value="Ribosomal_bS6_sf"/>
</dbReference>
<dbReference type="Pfam" id="PF01250">
    <property type="entry name" value="Ribosomal_S6"/>
    <property type="match status" value="1"/>
</dbReference>
<keyword evidence="3 8" id="KW-0694">RNA-binding</keyword>
<dbReference type="FunFam" id="3.30.70.60:FF:000002">
    <property type="entry name" value="30S ribosomal protein S6"/>
    <property type="match status" value="1"/>
</dbReference>
<keyword evidence="4 8" id="KW-0689">Ribosomal protein</keyword>
<dbReference type="PANTHER" id="PTHR21011">
    <property type="entry name" value="MITOCHONDRIAL 28S RIBOSOMAL PROTEIN S6"/>
    <property type="match status" value="1"/>
</dbReference>
<comment type="function">
    <text evidence="6 8">Binds together with bS18 to 16S ribosomal RNA.</text>
</comment>
<proteinExistence type="inferred from homology"/>
<evidence type="ECO:0000256" key="6">
    <source>
        <dbReference type="ARBA" id="ARBA00035104"/>
    </source>
</evidence>
<keyword evidence="5 8" id="KW-0687">Ribonucleoprotein</keyword>
<dbReference type="KEGG" id="kse:Ksed_26590"/>
<sequence>MRQYELMMIIDPEIDERTLPTMVEKLLTVVKTDGGSVDETDIWGRRRLAYDIQKKSEGLYAVVTLTMGTDTAKELDRQLGLNESVLRFKIQRPTA</sequence>
<dbReference type="EMBL" id="CP001686">
    <property type="protein sequence ID" value="ACV07609.1"/>
    <property type="molecule type" value="Genomic_DNA"/>
</dbReference>
<evidence type="ECO:0000313" key="10">
    <source>
        <dbReference type="Proteomes" id="UP000006666"/>
    </source>
</evidence>
<dbReference type="GO" id="GO:0005840">
    <property type="term" value="C:ribosome"/>
    <property type="evidence" value="ECO:0007669"/>
    <property type="project" value="UniProtKB-KW"/>
</dbReference>
<evidence type="ECO:0000256" key="3">
    <source>
        <dbReference type="ARBA" id="ARBA00022884"/>
    </source>
</evidence>
<dbReference type="HOGENOM" id="CLU_113441_5_3_11"/>
<dbReference type="HAMAP" id="MF_00360">
    <property type="entry name" value="Ribosomal_bS6"/>
    <property type="match status" value="1"/>
</dbReference>
<dbReference type="GO" id="GO:0006412">
    <property type="term" value="P:translation"/>
    <property type="evidence" value="ECO:0007669"/>
    <property type="project" value="UniProtKB-UniRule"/>
</dbReference>
<organism evidence="9 10">
    <name type="scientific">Kytococcus sedentarius (strain ATCC 14392 / DSM 20547 / JCM 11482 / CCUG 33030 / NBRC 15357 / NCTC 11040 / CCM 314 / 541)</name>
    <name type="common">Micrococcus sedentarius</name>
    <dbReference type="NCBI Taxonomy" id="478801"/>
    <lineage>
        <taxon>Bacteria</taxon>
        <taxon>Bacillati</taxon>
        <taxon>Actinomycetota</taxon>
        <taxon>Actinomycetes</taxon>
        <taxon>Micrococcales</taxon>
        <taxon>Kytococcaceae</taxon>
        <taxon>Kytococcus</taxon>
    </lineage>
</organism>
<dbReference type="CDD" id="cd00473">
    <property type="entry name" value="bS6"/>
    <property type="match status" value="1"/>
</dbReference>
<comment type="similarity">
    <text evidence="1 8">Belongs to the bacterial ribosomal protein bS6 family.</text>
</comment>
<dbReference type="GO" id="GO:0005737">
    <property type="term" value="C:cytoplasm"/>
    <property type="evidence" value="ECO:0007669"/>
    <property type="project" value="UniProtKB-ARBA"/>
</dbReference>
<evidence type="ECO:0000256" key="4">
    <source>
        <dbReference type="ARBA" id="ARBA00022980"/>
    </source>
</evidence>
<dbReference type="STRING" id="478801.Ksed_26590"/>
<dbReference type="GO" id="GO:0070181">
    <property type="term" value="F:small ribosomal subunit rRNA binding"/>
    <property type="evidence" value="ECO:0007669"/>
    <property type="project" value="TreeGrafter"/>
</dbReference>
<dbReference type="InterPro" id="IPR000529">
    <property type="entry name" value="Ribosomal_bS6"/>
</dbReference>
<dbReference type="RefSeq" id="WP_015780530.1">
    <property type="nucleotide sequence ID" value="NC_013169.1"/>
</dbReference>
<reference evidence="9 10" key="1">
    <citation type="journal article" date="2009" name="Stand. Genomic Sci.">
        <title>Complete genome sequence of Kytococcus sedentarius type strain (541).</title>
        <authorList>
            <person name="Sims D."/>
            <person name="Brettin T."/>
            <person name="Detter J.C."/>
            <person name="Han C."/>
            <person name="Lapidus A."/>
            <person name="Copeland A."/>
            <person name="Glavina Del Rio T."/>
            <person name="Nolan M."/>
            <person name="Chen F."/>
            <person name="Lucas S."/>
            <person name="Tice H."/>
            <person name="Cheng J.F."/>
            <person name="Bruce D."/>
            <person name="Goodwin L."/>
            <person name="Pitluck S."/>
            <person name="Ovchinnikova G."/>
            <person name="Pati A."/>
            <person name="Ivanova N."/>
            <person name="Mavrommatis K."/>
            <person name="Chen A."/>
            <person name="Palaniappan K."/>
            <person name="D'haeseleer P."/>
            <person name="Chain P."/>
            <person name="Bristow J."/>
            <person name="Eisen J.A."/>
            <person name="Markowitz V."/>
            <person name="Hugenholtz P."/>
            <person name="Schneider S."/>
            <person name="Goker M."/>
            <person name="Pukall R."/>
            <person name="Kyrpides N.C."/>
            <person name="Klenk H.P."/>
        </authorList>
    </citation>
    <scope>NUCLEOTIDE SEQUENCE [LARGE SCALE GENOMIC DNA]</scope>
    <source>
        <strain evidence="10">ATCC 14392 / DSM 20547 / JCM 11482 / CCUG 33030 / NBRC 15357 / NCTC 11040 / CCM 314 / 541</strain>
    </source>
</reference>
<dbReference type="GO" id="GO:0003735">
    <property type="term" value="F:structural constituent of ribosome"/>
    <property type="evidence" value="ECO:0007669"/>
    <property type="project" value="InterPro"/>
</dbReference>
<dbReference type="GO" id="GO:1990904">
    <property type="term" value="C:ribonucleoprotein complex"/>
    <property type="evidence" value="ECO:0007669"/>
    <property type="project" value="UniProtKB-KW"/>
</dbReference>
<gene>
    <name evidence="8" type="primary">rpsF</name>
    <name evidence="9" type="ordered locus">Ksed_26590</name>
</gene>
<dbReference type="Gene3D" id="3.30.70.60">
    <property type="match status" value="1"/>
</dbReference>
<dbReference type="Proteomes" id="UP000006666">
    <property type="component" value="Chromosome"/>
</dbReference>